<proteinExistence type="predicted"/>
<reference evidence="1 2" key="1">
    <citation type="submission" date="2019-03" db="EMBL/GenBank/DDBJ databases">
        <title>First draft genome of Liparis tanakae, snailfish: a comprehensive survey of snailfish specific genes.</title>
        <authorList>
            <person name="Kim W."/>
            <person name="Song I."/>
            <person name="Jeong J.-H."/>
            <person name="Kim D."/>
            <person name="Kim S."/>
            <person name="Ryu S."/>
            <person name="Song J.Y."/>
            <person name="Lee S.K."/>
        </authorList>
    </citation>
    <scope>NUCLEOTIDE SEQUENCE [LARGE SCALE GENOMIC DNA]</scope>
    <source>
        <tissue evidence="1">Muscle</tissue>
    </source>
</reference>
<name>A0A4Z2J098_9TELE</name>
<protein>
    <submittedName>
        <fullName evidence="1">Uncharacterized protein</fullName>
    </submittedName>
</protein>
<organism evidence="1 2">
    <name type="scientific">Liparis tanakae</name>
    <name type="common">Tanaka's snailfish</name>
    <dbReference type="NCBI Taxonomy" id="230148"/>
    <lineage>
        <taxon>Eukaryota</taxon>
        <taxon>Metazoa</taxon>
        <taxon>Chordata</taxon>
        <taxon>Craniata</taxon>
        <taxon>Vertebrata</taxon>
        <taxon>Euteleostomi</taxon>
        <taxon>Actinopterygii</taxon>
        <taxon>Neopterygii</taxon>
        <taxon>Teleostei</taxon>
        <taxon>Neoteleostei</taxon>
        <taxon>Acanthomorphata</taxon>
        <taxon>Eupercaria</taxon>
        <taxon>Perciformes</taxon>
        <taxon>Cottioidei</taxon>
        <taxon>Cottales</taxon>
        <taxon>Liparidae</taxon>
        <taxon>Liparis</taxon>
    </lineage>
</organism>
<sequence>MHRAPAWRVTFHKAVGQTGKAIFLGSSVDEKPGVITVTSSSAHRATFLHNTLKMCPDVIWSNYFCEKLE</sequence>
<evidence type="ECO:0000313" key="1">
    <source>
        <dbReference type="EMBL" id="TNN82972.1"/>
    </source>
</evidence>
<dbReference type="Proteomes" id="UP000314294">
    <property type="component" value="Unassembled WGS sequence"/>
</dbReference>
<dbReference type="EMBL" id="SRLO01000036">
    <property type="protein sequence ID" value="TNN82972.1"/>
    <property type="molecule type" value="Genomic_DNA"/>
</dbReference>
<dbReference type="AlphaFoldDB" id="A0A4Z2J098"/>
<gene>
    <name evidence="1" type="ORF">EYF80_006929</name>
</gene>
<evidence type="ECO:0000313" key="2">
    <source>
        <dbReference type="Proteomes" id="UP000314294"/>
    </source>
</evidence>
<comment type="caution">
    <text evidence="1">The sequence shown here is derived from an EMBL/GenBank/DDBJ whole genome shotgun (WGS) entry which is preliminary data.</text>
</comment>
<keyword evidence="2" id="KW-1185">Reference proteome</keyword>
<accession>A0A4Z2J098</accession>